<dbReference type="OrthoDB" id="391988at2759"/>
<dbReference type="PRINTS" id="PR00449">
    <property type="entry name" value="RASTRNSFRMNG"/>
</dbReference>
<gene>
    <name evidence="2" type="ORF">EV702DRAFT_204556</name>
</gene>
<feature type="domain" description="G" evidence="1">
    <location>
        <begin position="104"/>
        <end position="180"/>
    </location>
</feature>
<dbReference type="Proteomes" id="UP000714275">
    <property type="component" value="Unassembled WGS sequence"/>
</dbReference>
<dbReference type="Gene3D" id="3.40.50.300">
    <property type="entry name" value="P-loop containing nucleotide triphosphate hydrolases"/>
    <property type="match status" value="1"/>
</dbReference>
<dbReference type="Pfam" id="PF01926">
    <property type="entry name" value="MMR_HSR1"/>
    <property type="match status" value="1"/>
</dbReference>
<dbReference type="InterPro" id="IPR027417">
    <property type="entry name" value="P-loop_NTPase"/>
</dbReference>
<evidence type="ECO:0000259" key="1">
    <source>
        <dbReference type="Pfam" id="PF01926"/>
    </source>
</evidence>
<sequence length="570" mass="64489">MCYCVYHRKFYHGDTFSLHVRYKKWHGMKIAHEDIVFEPEDMFREYSAGNRRDYNKVHKDITIVVELSGNPTTEQAEQLVSSSDETLELRPTTDEIFRKCPQFRILVIGKTGVGKSSLINRTFGVQNATASHEKPGEASIDHELVSPQNKKFVLHDSKGFEPGSKDNFKIVRDFIDRRRAMSDLKDQLHAVWLCFEIPRAGGRLLEIGVEQFLTSKREGELGNIPIVVVFTKYDTLLDRVERTLDKSSIKFLSKAAIQELTKNSAKDKLQEVCIAPLEKFAGSGIPHVTVSTNGDHEETLARLIQTTEELVYKHVGTDASVMTSVAQRVDPGLKIKASIEVGKRKYWNALASSAPFKNRSMWDCLHVLHTDIVNVWNFQDFQHGHLCSREFRTLMTNMVDELDGGPTADPNKNLAFGLSIVGTVAGIVSALAGPAAPIVVPIVASVVIANWVYEVYQQSRSALQRFMKYIVDLTLVLQTLALVAGHQELSRRAIKLAFKSYHDSPMRGEVHNRIEEYNRELTFRKRADRDSLDQLVQLLQSYNISAEEMSDLRGKIPPMDLSLDEPWDTV</sequence>
<evidence type="ECO:0000313" key="2">
    <source>
        <dbReference type="EMBL" id="KAG1777969.1"/>
    </source>
</evidence>
<dbReference type="InterPro" id="IPR006073">
    <property type="entry name" value="GTP-bd"/>
</dbReference>
<dbReference type="EMBL" id="JABBWD010000018">
    <property type="protein sequence ID" value="KAG1777969.1"/>
    <property type="molecule type" value="Genomic_DNA"/>
</dbReference>
<keyword evidence="3" id="KW-1185">Reference proteome</keyword>
<protein>
    <recommendedName>
        <fullName evidence="1">G domain-containing protein</fullName>
    </recommendedName>
</protein>
<evidence type="ECO:0000313" key="3">
    <source>
        <dbReference type="Proteomes" id="UP000714275"/>
    </source>
</evidence>
<dbReference type="SUPFAM" id="SSF52540">
    <property type="entry name" value="P-loop containing nucleoside triphosphate hydrolases"/>
    <property type="match status" value="1"/>
</dbReference>
<dbReference type="CDD" id="cd00882">
    <property type="entry name" value="Ras_like_GTPase"/>
    <property type="match status" value="1"/>
</dbReference>
<proteinExistence type="predicted"/>
<accession>A0A9P6ZWA5</accession>
<name>A0A9P6ZWA5_9AGAM</name>
<organism evidence="2 3">
    <name type="scientific">Suillus placidus</name>
    <dbReference type="NCBI Taxonomy" id="48579"/>
    <lineage>
        <taxon>Eukaryota</taxon>
        <taxon>Fungi</taxon>
        <taxon>Dikarya</taxon>
        <taxon>Basidiomycota</taxon>
        <taxon>Agaricomycotina</taxon>
        <taxon>Agaricomycetes</taxon>
        <taxon>Agaricomycetidae</taxon>
        <taxon>Boletales</taxon>
        <taxon>Suillineae</taxon>
        <taxon>Suillaceae</taxon>
        <taxon>Suillus</taxon>
    </lineage>
</organism>
<dbReference type="AlphaFoldDB" id="A0A9P6ZWA5"/>
<reference evidence="2" key="1">
    <citation type="journal article" date="2020" name="New Phytol.">
        <title>Comparative genomics reveals dynamic genome evolution in host specialist ectomycorrhizal fungi.</title>
        <authorList>
            <person name="Lofgren L.A."/>
            <person name="Nguyen N.H."/>
            <person name="Vilgalys R."/>
            <person name="Ruytinx J."/>
            <person name="Liao H.L."/>
            <person name="Branco S."/>
            <person name="Kuo A."/>
            <person name="LaButti K."/>
            <person name="Lipzen A."/>
            <person name="Andreopoulos W."/>
            <person name="Pangilinan J."/>
            <person name="Riley R."/>
            <person name="Hundley H."/>
            <person name="Na H."/>
            <person name="Barry K."/>
            <person name="Grigoriev I.V."/>
            <person name="Stajich J.E."/>
            <person name="Kennedy P.G."/>
        </authorList>
    </citation>
    <scope>NUCLEOTIDE SEQUENCE</scope>
    <source>
        <strain evidence="2">DOB743</strain>
    </source>
</reference>
<comment type="caution">
    <text evidence="2">The sequence shown here is derived from an EMBL/GenBank/DDBJ whole genome shotgun (WGS) entry which is preliminary data.</text>
</comment>
<dbReference type="GO" id="GO:0005525">
    <property type="term" value="F:GTP binding"/>
    <property type="evidence" value="ECO:0007669"/>
    <property type="project" value="InterPro"/>
</dbReference>